<comment type="caution">
    <text evidence="4">The sequence shown here is derived from an EMBL/GenBank/DDBJ whole genome shotgun (WGS) entry which is preliminary data.</text>
</comment>
<gene>
    <name evidence="4" type="ORF">QBC32DRAFT_353460</name>
</gene>
<dbReference type="GO" id="GO:0071014">
    <property type="term" value="C:post-mRNA release spliceosomal complex"/>
    <property type="evidence" value="ECO:0007669"/>
    <property type="project" value="TreeGrafter"/>
</dbReference>
<reference evidence="4" key="1">
    <citation type="journal article" date="2023" name="Mol. Phylogenet. Evol.">
        <title>Genome-scale phylogeny and comparative genomics of the fungal order Sordariales.</title>
        <authorList>
            <person name="Hensen N."/>
            <person name="Bonometti L."/>
            <person name="Westerberg I."/>
            <person name="Brannstrom I.O."/>
            <person name="Guillou S."/>
            <person name="Cros-Aarteil S."/>
            <person name="Calhoun S."/>
            <person name="Haridas S."/>
            <person name="Kuo A."/>
            <person name="Mondo S."/>
            <person name="Pangilinan J."/>
            <person name="Riley R."/>
            <person name="LaButti K."/>
            <person name="Andreopoulos B."/>
            <person name="Lipzen A."/>
            <person name="Chen C."/>
            <person name="Yan M."/>
            <person name="Daum C."/>
            <person name="Ng V."/>
            <person name="Clum A."/>
            <person name="Steindorff A."/>
            <person name="Ohm R.A."/>
            <person name="Martin F."/>
            <person name="Silar P."/>
            <person name="Natvig D.O."/>
            <person name="Lalanne C."/>
            <person name="Gautier V."/>
            <person name="Ament-Velasquez S.L."/>
            <person name="Kruys A."/>
            <person name="Hutchinson M.I."/>
            <person name="Powell A.J."/>
            <person name="Barry K."/>
            <person name="Miller A.N."/>
            <person name="Grigoriev I.V."/>
            <person name="Debuchy R."/>
            <person name="Gladieux P."/>
            <person name="Hiltunen Thoren M."/>
            <person name="Johannesson H."/>
        </authorList>
    </citation>
    <scope>NUCLEOTIDE SEQUENCE</scope>
    <source>
        <strain evidence="4">CBS 626.80</strain>
    </source>
</reference>
<dbReference type="PANTHER" id="PTHR12072:SF4">
    <property type="entry name" value="CWF19-LIKE PROTEIN 1"/>
    <property type="match status" value="1"/>
</dbReference>
<evidence type="ECO:0000313" key="5">
    <source>
        <dbReference type="Proteomes" id="UP001303222"/>
    </source>
</evidence>
<keyword evidence="5" id="KW-1185">Reference proteome</keyword>
<dbReference type="InterPro" id="IPR006767">
    <property type="entry name" value="Cwf19-like_C_dom-2"/>
</dbReference>
<proteinExistence type="predicted"/>
<reference evidence="4" key="2">
    <citation type="submission" date="2023-06" db="EMBL/GenBank/DDBJ databases">
        <authorList>
            <consortium name="Lawrence Berkeley National Laboratory"/>
            <person name="Mondo S.J."/>
            <person name="Hensen N."/>
            <person name="Bonometti L."/>
            <person name="Westerberg I."/>
            <person name="Brannstrom I.O."/>
            <person name="Guillou S."/>
            <person name="Cros-Aarteil S."/>
            <person name="Calhoun S."/>
            <person name="Haridas S."/>
            <person name="Kuo A."/>
            <person name="Pangilinan J."/>
            <person name="Riley R."/>
            <person name="Labutti K."/>
            <person name="Andreopoulos B."/>
            <person name="Lipzen A."/>
            <person name="Chen C."/>
            <person name="Yanf M."/>
            <person name="Daum C."/>
            <person name="Ng V."/>
            <person name="Clum A."/>
            <person name="Steindorff A."/>
            <person name="Ohm R."/>
            <person name="Martin F."/>
            <person name="Silar P."/>
            <person name="Natvig D."/>
            <person name="Lalanne C."/>
            <person name="Gautier V."/>
            <person name="Ament-Velasquez S.L."/>
            <person name="Kruys A."/>
            <person name="Hutchinson M.I."/>
            <person name="Powell A.J."/>
            <person name="Barry K."/>
            <person name="Miller A.N."/>
            <person name="Grigoriev I.V."/>
            <person name="Debuchy R."/>
            <person name="Gladieux P."/>
            <person name="Thoren M.H."/>
            <person name="Johannesson H."/>
        </authorList>
    </citation>
    <scope>NUCLEOTIDE SEQUENCE</scope>
    <source>
        <strain evidence="4">CBS 626.80</strain>
    </source>
</reference>
<dbReference type="EMBL" id="MU859318">
    <property type="protein sequence ID" value="KAK3947737.1"/>
    <property type="molecule type" value="Genomic_DNA"/>
</dbReference>
<evidence type="ECO:0000259" key="2">
    <source>
        <dbReference type="Pfam" id="PF04676"/>
    </source>
</evidence>
<organism evidence="4 5">
    <name type="scientific">Pseudoneurospora amorphoporcata</name>
    <dbReference type="NCBI Taxonomy" id="241081"/>
    <lineage>
        <taxon>Eukaryota</taxon>
        <taxon>Fungi</taxon>
        <taxon>Dikarya</taxon>
        <taxon>Ascomycota</taxon>
        <taxon>Pezizomycotina</taxon>
        <taxon>Sordariomycetes</taxon>
        <taxon>Sordariomycetidae</taxon>
        <taxon>Sordariales</taxon>
        <taxon>Sordariaceae</taxon>
        <taxon>Pseudoneurospora</taxon>
    </lineage>
</organism>
<evidence type="ECO:0000259" key="3">
    <source>
        <dbReference type="Pfam" id="PF04677"/>
    </source>
</evidence>
<feature type="domain" description="Cwf19-like protein C-terminal" evidence="2">
    <location>
        <begin position="515"/>
        <end position="574"/>
    </location>
</feature>
<dbReference type="InterPro" id="IPR006768">
    <property type="entry name" value="Cwf19-like_C_dom-1"/>
</dbReference>
<evidence type="ECO:0000313" key="4">
    <source>
        <dbReference type="EMBL" id="KAK3947737.1"/>
    </source>
</evidence>
<sequence length="575" mass="63979">MAAKMSVRSQLHFNNITHTDQISFIFGSINGQLQSAFSKLSTLHAKNVFSFAIVTGNLFGEGQDDEQLTALLAGEIQIPCPTYFTVGTVPLPAQVVERIEKDEDIAPNLHYLGKRSVTKTSEGVRIVTLGGLLDPAVVAGQSQEQHLPFHTEGDIKSLRGANNADILLTTVWPSEVWKNSAKAREQNLTADAIPTSQAIADLCAHLKPRYHFTMSPDTFAFEREPFFPESRGDDDKDKGIDVTRFISLAPWANTAKAKSMYAFTLNRETIFSPPVGSTLTPFYKPAAAQKRTADDAGFSRFAKGNHENDRRRRKHQRRERSPPPGPERCFFCLSNPNLPTHMICSIGEEAYLATAKGPLPSAETFKSKGLDFPGHLIITPTPHIPSLNVAALAESGEDVKKTFKEMTRFRESLQGMVSKQSKGKLGAVTWEINRARNIHIHWQFMPVPAEMVRKGLVEAGFQVLAKDTSIGKFVSKEFETADEVPGDYLRVWIWAEEEGDAEKGGAEGGQVISKSLLLQIDENVRFDLQFPRKVMAKLLDEEGRVIWQDVGQSVEEESKDVAAFREAFKEWDFTL</sequence>
<dbReference type="Pfam" id="PF04676">
    <property type="entry name" value="CwfJ_C_2"/>
    <property type="match status" value="1"/>
</dbReference>
<dbReference type="InterPro" id="IPR040194">
    <property type="entry name" value="Cwf19-like"/>
</dbReference>
<dbReference type="GO" id="GO:0061632">
    <property type="term" value="F:RNA lariat debranching enzyme activator activity"/>
    <property type="evidence" value="ECO:0007669"/>
    <property type="project" value="TreeGrafter"/>
</dbReference>
<dbReference type="GO" id="GO:0000398">
    <property type="term" value="P:mRNA splicing, via spliceosome"/>
    <property type="evidence" value="ECO:0007669"/>
    <property type="project" value="TreeGrafter"/>
</dbReference>
<dbReference type="AlphaFoldDB" id="A0AAN6NKX0"/>
<evidence type="ECO:0000256" key="1">
    <source>
        <dbReference type="SAM" id="MobiDB-lite"/>
    </source>
</evidence>
<feature type="domain" description="Cwf19-like C-terminal" evidence="3">
    <location>
        <begin position="325"/>
        <end position="454"/>
    </location>
</feature>
<dbReference type="CDD" id="cd07380">
    <property type="entry name" value="MPP_CWF19_N"/>
    <property type="match status" value="1"/>
</dbReference>
<dbReference type="Proteomes" id="UP001303222">
    <property type="component" value="Unassembled WGS sequence"/>
</dbReference>
<feature type="region of interest" description="Disordered" evidence="1">
    <location>
        <begin position="291"/>
        <end position="328"/>
    </location>
</feature>
<dbReference type="Pfam" id="PF04677">
    <property type="entry name" value="CwfJ_C_1"/>
    <property type="match status" value="1"/>
</dbReference>
<protein>
    <submittedName>
        <fullName evidence="4">CwfJ C-terminus 1-domain-containing protein-like protein</fullName>
    </submittedName>
</protein>
<accession>A0AAN6NKX0</accession>
<dbReference type="PANTHER" id="PTHR12072">
    <property type="entry name" value="CWF19, CELL CYCLE CONTROL PROTEIN"/>
    <property type="match status" value="1"/>
</dbReference>
<name>A0AAN6NKX0_9PEZI</name>